<accession>A0A921JPC9</accession>
<evidence type="ECO:0000313" key="2">
    <source>
        <dbReference type="Proteomes" id="UP000732527"/>
    </source>
</evidence>
<comment type="caution">
    <text evidence="1">The sequence shown here is derived from an EMBL/GenBank/DDBJ whole genome shotgun (WGS) entry which is preliminary data.</text>
</comment>
<proteinExistence type="predicted"/>
<reference evidence="1" key="1">
    <citation type="journal article" date="2021" name="PeerJ">
        <title>Extensive microbial diversity within the chicken gut microbiome revealed by metagenomics and culture.</title>
        <authorList>
            <person name="Gilroy R."/>
            <person name="Ravi A."/>
            <person name="Getino M."/>
            <person name="Pursley I."/>
            <person name="Horton D.L."/>
            <person name="Alikhan N.F."/>
            <person name="Baker D."/>
            <person name="Gharbi K."/>
            <person name="Hall N."/>
            <person name="Watson M."/>
            <person name="Adriaenssens E.M."/>
            <person name="Foster-Nyarko E."/>
            <person name="Jarju S."/>
            <person name="Secka A."/>
            <person name="Antonio M."/>
            <person name="Oren A."/>
            <person name="Chaudhuri R.R."/>
            <person name="La Ragione R."/>
            <person name="Hildebrand F."/>
            <person name="Pallen M.J."/>
        </authorList>
    </citation>
    <scope>NUCLEOTIDE SEQUENCE</scope>
    <source>
        <strain evidence="1">CHK192-2623</strain>
    </source>
</reference>
<protein>
    <submittedName>
        <fullName evidence="1">Uncharacterized protein</fullName>
    </submittedName>
</protein>
<dbReference type="AlphaFoldDB" id="A0A921JPC9"/>
<name>A0A921JPC9_LACJH</name>
<evidence type="ECO:0000313" key="1">
    <source>
        <dbReference type="EMBL" id="HJE49208.1"/>
    </source>
</evidence>
<organism evidence="1 2">
    <name type="scientific">Lactobacillus johnsonii</name>
    <dbReference type="NCBI Taxonomy" id="33959"/>
    <lineage>
        <taxon>Bacteria</taxon>
        <taxon>Bacillati</taxon>
        <taxon>Bacillota</taxon>
        <taxon>Bacilli</taxon>
        <taxon>Lactobacillales</taxon>
        <taxon>Lactobacillaceae</taxon>
        <taxon>Lactobacillus</taxon>
    </lineage>
</organism>
<sequence>MKAITIKITDMNKPPQVWIDDKEVSDLNKGFGIEKVVYKYVTADEKARPHRLLIKYYDLHQDKEKTLGFSNNVRNK</sequence>
<dbReference type="Proteomes" id="UP000732527">
    <property type="component" value="Unassembled WGS sequence"/>
</dbReference>
<reference evidence="1" key="2">
    <citation type="submission" date="2021-09" db="EMBL/GenBank/DDBJ databases">
        <authorList>
            <person name="Gilroy R."/>
        </authorList>
    </citation>
    <scope>NUCLEOTIDE SEQUENCE</scope>
    <source>
        <strain evidence="1">CHK192-2623</strain>
    </source>
</reference>
<dbReference type="EMBL" id="DYYQ01000017">
    <property type="protein sequence ID" value="HJE49208.1"/>
    <property type="molecule type" value="Genomic_DNA"/>
</dbReference>
<gene>
    <name evidence="1" type="ORF">K8V69_03375</name>
</gene>